<protein>
    <recommendedName>
        <fullName evidence="2">Thiamine-monophosphate kinase</fullName>
        <shortName evidence="2">TMP kinase</shortName>
        <shortName evidence="2">Thiamine-phosphate kinase</shortName>
        <ecNumber evidence="2">2.7.4.16</ecNumber>
    </recommendedName>
</protein>
<feature type="binding site" evidence="2">
    <location>
        <position position="57"/>
    </location>
    <ligand>
        <name>Mg(2+)</name>
        <dbReference type="ChEBI" id="CHEBI:18420"/>
        <label>1</label>
    </ligand>
</feature>
<feature type="domain" description="PurM-like N-terminal" evidence="3">
    <location>
        <begin position="38"/>
        <end position="148"/>
    </location>
</feature>
<keyword evidence="2 5" id="KW-0418">Kinase</keyword>
<evidence type="ECO:0000259" key="3">
    <source>
        <dbReference type="Pfam" id="PF00586"/>
    </source>
</evidence>
<dbReference type="AlphaFoldDB" id="A0A5B8SWK9"/>
<keyword evidence="6" id="KW-1185">Reference proteome</keyword>
<dbReference type="Proteomes" id="UP000321272">
    <property type="component" value="Chromosome"/>
</dbReference>
<name>A0A5B8SWK9_9GAMM</name>
<dbReference type="KEGG" id="paur:FGL86_08905"/>
<comment type="catalytic activity">
    <reaction evidence="2">
        <text>thiamine phosphate + ATP = thiamine diphosphate + ADP</text>
        <dbReference type="Rhea" id="RHEA:15913"/>
        <dbReference type="ChEBI" id="CHEBI:30616"/>
        <dbReference type="ChEBI" id="CHEBI:37575"/>
        <dbReference type="ChEBI" id="CHEBI:58937"/>
        <dbReference type="ChEBI" id="CHEBI:456216"/>
        <dbReference type="EC" id="2.7.4.16"/>
    </reaction>
</comment>
<dbReference type="EMBL" id="CP042382">
    <property type="protein sequence ID" value="QEA39178.1"/>
    <property type="molecule type" value="Genomic_DNA"/>
</dbReference>
<feature type="binding site" evidence="2">
    <location>
        <position position="319"/>
    </location>
    <ligand>
        <name>substrate</name>
    </ligand>
</feature>
<feature type="binding site" evidence="2">
    <location>
        <position position="40"/>
    </location>
    <ligand>
        <name>Mg(2+)</name>
        <dbReference type="ChEBI" id="CHEBI:18420"/>
        <label>3</label>
    </ligand>
</feature>
<keyword evidence="2" id="KW-0460">Magnesium</keyword>
<dbReference type="PANTHER" id="PTHR30270">
    <property type="entry name" value="THIAMINE-MONOPHOSPHATE KINASE"/>
    <property type="match status" value="1"/>
</dbReference>
<dbReference type="UniPathway" id="UPA00060">
    <property type="reaction ID" value="UER00142"/>
</dbReference>
<comment type="miscellaneous">
    <text evidence="2">Reaction mechanism of ThiL seems to utilize a direct, inline transfer of the gamma-phosphate of ATP to TMP rather than a phosphorylated enzyme intermediate.</text>
</comment>
<feature type="binding site" evidence="2">
    <location>
        <position position="218"/>
    </location>
    <ligand>
        <name>Mg(2+)</name>
        <dbReference type="ChEBI" id="CHEBI:18420"/>
        <label>3</label>
    </ligand>
</feature>
<comment type="pathway">
    <text evidence="2">Cofactor biosynthesis; thiamine diphosphate biosynthesis; thiamine diphosphate from thiamine phosphate: step 1/1.</text>
</comment>
<feature type="binding site" evidence="2">
    <location>
        <position position="40"/>
    </location>
    <ligand>
        <name>Mg(2+)</name>
        <dbReference type="ChEBI" id="CHEBI:18420"/>
        <label>4</label>
    </ligand>
</feature>
<dbReference type="InterPro" id="IPR016188">
    <property type="entry name" value="PurM-like_N"/>
</dbReference>
<feature type="binding site" evidence="2">
    <location>
        <begin position="131"/>
        <end position="132"/>
    </location>
    <ligand>
        <name>ATP</name>
        <dbReference type="ChEBI" id="CHEBI:30616"/>
    </ligand>
</feature>
<keyword evidence="1 2" id="KW-0784">Thiamine biosynthesis</keyword>
<dbReference type="Gene3D" id="3.30.1330.10">
    <property type="entry name" value="PurM-like, N-terminal domain"/>
    <property type="match status" value="1"/>
</dbReference>
<dbReference type="InterPro" id="IPR036676">
    <property type="entry name" value="PurM-like_C_sf"/>
</dbReference>
<dbReference type="InterPro" id="IPR006283">
    <property type="entry name" value="ThiL-like"/>
</dbReference>
<evidence type="ECO:0000259" key="4">
    <source>
        <dbReference type="Pfam" id="PF02769"/>
    </source>
</evidence>
<feature type="binding site" evidence="2">
    <location>
        <position position="269"/>
    </location>
    <ligand>
        <name>substrate</name>
    </ligand>
</feature>
<dbReference type="RefSeq" id="WP_147184231.1">
    <property type="nucleotide sequence ID" value="NZ_CP042382.1"/>
</dbReference>
<dbReference type="Pfam" id="PF02769">
    <property type="entry name" value="AIRS_C"/>
    <property type="match status" value="1"/>
</dbReference>
<dbReference type="Pfam" id="PF00586">
    <property type="entry name" value="AIRS"/>
    <property type="match status" value="1"/>
</dbReference>
<dbReference type="GO" id="GO:0009229">
    <property type="term" value="P:thiamine diphosphate biosynthetic process"/>
    <property type="evidence" value="ECO:0007669"/>
    <property type="project" value="UniProtKB-UniRule"/>
</dbReference>
<sequence length="331" mass="34308">MSSSASKRPNPRRPGEFELIARHFTRKPRHPGVVVGVGDDCTLLSPTPGYQLAVSVDTSVAGVHFPLDAPAQAIGHRVLAVSLSDLAAVGARPRWCLMSLTLSDANDDWLAAFARGFDALCRRSQVDLVGGDVTKGQLAVGVTVHGEVPPGEALLRSGARAGDALFVTGCLGGGQGGLKAWQAGERDLAHPLLAAYLLPEPRLAAGQALRGLASAAIDISDGLLADLGHICHASQLGAELDEAALPLCEGLVECLGEKDAMRAALTGGDEYELLVSLPKAAQKEARERLSVLGLSLTHIGVLSSRPGIRGVSASHAPGWQHFGTDQSGEAS</sequence>
<feature type="binding site" evidence="2">
    <location>
        <position position="85"/>
    </location>
    <ligand>
        <name>Mg(2+)</name>
        <dbReference type="ChEBI" id="CHEBI:18420"/>
        <label>2</label>
    </ligand>
</feature>
<dbReference type="GO" id="GO:0009228">
    <property type="term" value="P:thiamine biosynthetic process"/>
    <property type="evidence" value="ECO:0007669"/>
    <property type="project" value="UniProtKB-KW"/>
</dbReference>
<dbReference type="PIRSF" id="PIRSF005303">
    <property type="entry name" value="Thiam_monoph_kin"/>
    <property type="match status" value="1"/>
</dbReference>
<dbReference type="GO" id="GO:0000287">
    <property type="term" value="F:magnesium ion binding"/>
    <property type="evidence" value="ECO:0007669"/>
    <property type="project" value="UniProtKB-UniRule"/>
</dbReference>
<comment type="caution">
    <text evidence="2">Lacks conserved residue(s) required for the propagation of feature annotation.</text>
</comment>
<dbReference type="CDD" id="cd02194">
    <property type="entry name" value="ThiL"/>
    <property type="match status" value="1"/>
</dbReference>
<organism evidence="5 6">
    <name type="scientific">Pistricoccus aurantiacus</name>
    <dbReference type="NCBI Taxonomy" id="1883414"/>
    <lineage>
        <taxon>Bacteria</taxon>
        <taxon>Pseudomonadati</taxon>
        <taxon>Pseudomonadota</taxon>
        <taxon>Gammaproteobacteria</taxon>
        <taxon>Oceanospirillales</taxon>
        <taxon>Halomonadaceae</taxon>
        <taxon>Pistricoccus</taxon>
    </lineage>
</organism>
<keyword evidence="2" id="KW-0547">Nucleotide-binding</keyword>
<keyword evidence="2 5" id="KW-0808">Transferase</keyword>
<evidence type="ECO:0000256" key="2">
    <source>
        <dbReference type="HAMAP-Rule" id="MF_02128"/>
    </source>
</evidence>
<dbReference type="Gene3D" id="3.90.650.10">
    <property type="entry name" value="PurM-like C-terminal domain"/>
    <property type="match status" value="1"/>
</dbReference>
<feature type="domain" description="PurM-like C-terminal" evidence="4">
    <location>
        <begin position="160"/>
        <end position="308"/>
    </location>
</feature>
<reference evidence="5 6" key="1">
    <citation type="submission" date="2019-06" db="EMBL/GenBank/DDBJ databases">
        <title>Genome analyses of bacteria isolated from kimchi.</title>
        <authorList>
            <person name="Lee S."/>
            <person name="Ahn S."/>
            <person name="Roh S."/>
        </authorList>
    </citation>
    <scope>NUCLEOTIDE SEQUENCE [LARGE SCALE GENOMIC DNA]</scope>
    <source>
        <strain evidence="5 6">CBA4606</strain>
    </source>
</reference>
<proteinExistence type="inferred from homology"/>
<feature type="binding site" evidence="2">
    <location>
        <position position="85"/>
    </location>
    <ligand>
        <name>Mg(2+)</name>
        <dbReference type="ChEBI" id="CHEBI:18420"/>
        <label>3</label>
    </ligand>
</feature>
<keyword evidence="2" id="KW-0479">Metal-binding</keyword>
<keyword evidence="2" id="KW-0067">ATP-binding</keyword>
<dbReference type="GO" id="GO:0009030">
    <property type="term" value="F:thiamine-phosphate kinase activity"/>
    <property type="evidence" value="ECO:0007669"/>
    <property type="project" value="UniProtKB-UniRule"/>
</dbReference>
<dbReference type="SUPFAM" id="SSF55326">
    <property type="entry name" value="PurM N-terminal domain-like"/>
    <property type="match status" value="1"/>
</dbReference>
<evidence type="ECO:0000313" key="6">
    <source>
        <dbReference type="Proteomes" id="UP000321272"/>
    </source>
</evidence>
<dbReference type="OrthoDB" id="9802811at2"/>
<evidence type="ECO:0000313" key="5">
    <source>
        <dbReference type="EMBL" id="QEA39178.1"/>
    </source>
</evidence>
<feature type="binding site" evidence="2">
    <location>
        <position position="132"/>
    </location>
    <ligand>
        <name>Mg(2+)</name>
        <dbReference type="ChEBI" id="CHEBI:18420"/>
        <label>1</label>
    </ligand>
</feature>
<dbReference type="InterPro" id="IPR010918">
    <property type="entry name" value="PurM-like_C_dom"/>
</dbReference>
<gene>
    <name evidence="2 5" type="primary">thiL</name>
    <name evidence="5" type="ORF">FGL86_08905</name>
</gene>
<feature type="binding site" evidence="2">
    <location>
        <position position="221"/>
    </location>
    <ligand>
        <name>Mg(2+)</name>
        <dbReference type="ChEBI" id="CHEBI:18420"/>
        <label>5</label>
    </ligand>
</feature>
<dbReference type="PANTHER" id="PTHR30270:SF0">
    <property type="entry name" value="THIAMINE-MONOPHOSPHATE KINASE"/>
    <property type="match status" value="1"/>
</dbReference>
<feature type="binding site" evidence="2">
    <location>
        <position position="85"/>
    </location>
    <ligand>
        <name>Mg(2+)</name>
        <dbReference type="ChEBI" id="CHEBI:18420"/>
        <label>4</label>
    </ligand>
</feature>
<accession>A0A5B8SWK9</accession>
<dbReference type="InterPro" id="IPR036921">
    <property type="entry name" value="PurM-like_N_sf"/>
</dbReference>
<feature type="binding site" evidence="2">
    <location>
        <position position="64"/>
    </location>
    <ligand>
        <name>substrate</name>
    </ligand>
</feature>
<comment type="similarity">
    <text evidence="2">Belongs to the thiamine-monophosphate kinase family.</text>
</comment>
<feature type="binding site" evidence="2">
    <location>
        <position position="220"/>
    </location>
    <ligand>
        <name>ATP</name>
        <dbReference type="ChEBI" id="CHEBI:30616"/>
    </ligand>
</feature>
<dbReference type="SUPFAM" id="SSF56042">
    <property type="entry name" value="PurM C-terminal domain-like"/>
    <property type="match status" value="1"/>
</dbReference>
<dbReference type="GO" id="GO:0005524">
    <property type="term" value="F:ATP binding"/>
    <property type="evidence" value="ECO:0007669"/>
    <property type="project" value="UniProtKB-UniRule"/>
</dbReference>
<dbReference type="HAMAP" id="MF_02128">
    <property type="entry name" value="TMP_kinase"/>
    <property type="match status" value="1"/>
</dbReference>
<comment type="function">
    <text evidence="2">Catalyzes the ATP-dependent phosphorylation of thiamine-monophosphate (TMP) to form thiamine-pyrophosphate (TPP), the active form of vitamin B1.</text>
</comment>
<evidence type="ECO:0000256" key="1">
    <source>
        <dbReference type="ARBA" id="ARBA00022977"/>
    </source>
</evidence>
<feature type="binding site" evidence="2">
    <location>
        <position position="156"/>
    </location>
    <ligand>
        <name>ATP</name>
        <dbReference type="ChEBI" id="CHEBI:30616"/>
    </ligand>
</feature>
<dbReference type="NCBIfam" id="TIGR01379">
    <property type="entry name" value="thiL"/>
    <property type="match status" value="1"/>
</dbReference>
<feature type="binding site" evidence="2">
    <location>
        <position position="57"/>
    </location>
    <ligand>
        <name>Mg(2+)</name>
        <dbReference type="ChEBI" id="CHEBI:18420"/>
        <label>2</label>
    </ligand>
</feature>
<feature type="binding site" evidence="2">
    <location>
        <position position="55"/>
    </location>
    <ligand>
        <name>Mg(2+)</name>
        <dbReference type="ChEBI" id="CHEBI:18420"/>
        <label>4</label>
    </ligand>
</feature>
<dbReference type="EC" id="2.7.4.16" evidence="2"/>